<comment type="similarity">
    <text evidence="1">Belongs to the UPF0758 family.</text>
</comment>
<dbReference type="InterPro" id="IPR037518">
    <property type="entry name" value="MPN"/>
</dbReference>
<evidence type="ECO:0000313" key="8">
    <source>
        <dbReference type="EMBL" id="PHU35363.1"/>
    </source>
</evidence>
<keyword evidence="6" id="KW-0482">Metalloprotease</keyword>
<feature type="domain" description="MPN" evidence="7">
    <location>
        <begin position="31"/>
        <end position="155"/>
    </location>
</feature>
<evidence type="ECO:0000256" key="1">
    <source>
        <dbReference type="ARBA" id="ARBA00010243"/>
    </source>
</evidence>
<sequence>MMATVKEVYKNQLDMASVRLVKDKPLMSKTPIRSPEDAVKALGEYLCQMDREVICVINLRTDGIPINCSVCSMGAIDQAIAHPREIMKTAILSNAVNIVMMHNHPSSNLNPSKEDTMLTDRMVTVCEILGIPLVDHIIVGGDNSEYFSFREKGILPMKAIKLESDYNKLDMNTPSVAEEHVTMRPRRHR</sequence>
<dbReference type="GO" id="GO:0046872">
    <property type="term" value="F:metal ion binding"/>
    <property type="evidence" value="ECO:0007669"/>
    <property type="project" value="UniProtKB-KW"/>
</dbReference>
<evidence type="ECO:0000256" key="2">
    <source>
        <dbReference type="ARBA" id="ARBA00022670"/>
    </source>
</evidence>
<dbReference type="AlphaFoldDB" id="A0A2G3DWU9"/>
<keyword evidence="4" id="KW-0378">Hydrolase</keyword>
<keyword evidence="5" id="KW-0862">Zinc</keyword>
<dbReference type="CDD" id="cd08071">
    <property type="entry name" value="MPN_DUF2466"/>
    <property type="match status" value="1"/>
</dbReference>
<dbReference type="GO" id="GO:0006508">
    <property type="term" value="P:proteolysis"/>
    <property type="evidence" value="ECO:0007669"/>
    <property type="project" value="UniProtKB-KW"/>
</dbReference>
<proteinExistence type="inferred from homology"/>
<accession>A0A2G3DWU9</accession>
<dbReference type="Proteomes" id="UP000225889">
    <property type="component" value="Unassembled WGS sequence"/>
</dbReference>
<evidence type="ECO:0000313" key="9">
    <source>
        <dbReference type="Proteomes" id="UP000225889"/>
    </source>
</evidence>
<dbReference type="PANTHER" id="PTHR30471">
    <property type="entry name" value="DNA REPAIR PROTEIN RADC"/>
    <property type="match status" value="1"/>
</dbReference>
<reference evidence="8 9" key="2">
    <citation type="submission" date="2017-10" db="EMBL/GenBank/DDBJ databases">
        <authorList>
            <person name="Banno H."/>
            <person name="Chua N.-H."/>
        </authorList>
    </citation>
    <scope>NUCLEOTIDE SEQUENCE [LARGE SCALE GENOMIC DNA]</scope>
    <source>
        <strain evidence="8 9">JK626</strain>
    </source>
</reference>
<reference evidence="8 9" key="1">
    <citation type="submission" date="2017-10" db="EMBL/GenBank/DDBJ databases">
        <title>Resolving the taxonomy of Roseburia spp., Eubacterium rectale and Agathobacter spp. through phylogenomic analysis.</title>
        <authorList>
            <person name="Sheridan P.O."/>
            <person name="Walker A.W."/>
            <person name="Duncan S.H."/>
            <person name="Scott K.P."/>
            <person name="Toole P.W.O."/>
            <person name="Luis P."/>
            <person name="Flint H.J."/>
        </authorList>
    </citation>
    <scope>NUCLEOTIDE SEQUENCE [LARGE SCALE GENOMIC DNA]</scope>
    <source>
        <strain evidence="8 9">JK626</strain>
    </source>
</reference>
<name>A0A2G3DWU9_9FIRM</name>
<evidence type="ECO:0000256" key="4">
    <source>
        <dbReference type="ARBA" id="ARBA00022801"/>
    </source>
</evidence>
<dbReference type="PANTHER" id="PTHR30471:SF3">
    <property type="entry name" value="UPF0758 PROTEIN YEES-RELATED"/>
    <property type="match status" value="1"/>
</dbReference>
<gene>
    <name evidence="8" type="ORF">CSX01_05200</name>
</gene>
<dbReference type="Pfam" id="PF04002">
    <property type="entry name" value="RadC"/>
    <property type="match status" value="1"/>
</dbReference>
<dbReference type="GO" id="GO:0008237">
    <property type="term" value="F:metallopeptidase activity"/>
    <property type="evidence" value="ECO:0007669"/>
    <property type="project" value="UniProtKB-KW"/>
</dbReference>
<evidence type="ECO:0000259" key="7">
    <source>
        <dbReference type="PROSITE" id="PS50249"/>
    </source>
</evidence>
<organism evidence="8 9">
    <name type="scientific">Pseudobutyrivibrio ruminis</name>
    <dbReference type="NCBI Taxonomy" id="46206"/>
    <lineage>
        <taxon>Bacteria</taxon>
        <taxon>Bacillati</taxon>
        <taxon>Bacillota</taxon>
        <taxon>Clostridia</taxon>
        <taxon>Lachnospirales</taxon>
        <taxon>Lachnospiraceae</taxon>
        <taxon>Pseudobutyrivibrio</taxon>
    </lineage>
</organism>
<dbReference type="Gene3D" id="3.40.140.10">
    <property type="entry name" value="Cytidine Deaminase, domain 2"/>
    <property type="match status" value="1"/>
</dbReference>
<keyword evidence="2" id="KW-0645">Protease</keyword>
<dbReference type="InterPro" id="IPR025657">
    <property type="entry name" value="RadC_JAB"/>
</dbReference>
<dbReference type="PROSITE" id="PS50249">
    <property type="entry name" value="MPN"/>
    <property type="match status" value="1"/>
</dbReference>
<protein>
    <submittedName>
        <fullName evidence="8">DNA repair protein RadC</fullName>
    </submittedName>
</protein>
<evidence type="ECO:0000256" key="3">
    <source>
        <dbReference type="ARBA" id="ARBA00022723"/>
    </source>
</evidence>
<evidence type="ECO:0000256" key="6">
    <source>
        <dbReference type="ARBA" id="ARBA00023049"/>
    </source>
</evidence>
<evidence type="ECO:0000256" key="5">
    <source>
        <dbReference type="ARBA" id="ARBA00022833"/>
    </source>
</evidence>
<dbReference type="InterPro" id="IPR001405">
    <property type="entry name" value="UPF0758"/>
</dbReference>
<dbReference type="EMBL" id="PDYF01000010">
    <property type="protein sequence ID" value="PHU35363.1"/>
    <property type="molecule type" value="Genomic_DNA"/>
</dbReference>
<keyword evidence="3" id="KW-0479">Metal-binding</keyword>
<comment type="caution">
    <text evidence="8">The sequence shown here is derived from an EMBL/GenBank/DDBJ whole genome shotgun (WGS) entry which is preliminary data.</text>
</comment>